<evidence type="ECO:0000256" key="1">
    <source>
        <dbReference type="ARBA" id="ARBA00004323"/>
    </source>
</evidence>
<evidence type="ECO:0000313" key="8">
    <source>
        <dbReference type="Proteomes" id="UP000823775"/>
    </source>
</evidence>
<dbReference type="Pfam" id="PF03016">
    <property type="entry name" value="Exostosin_GT47"/>
    <property type="match status" value="1"/>
</dbReference>
<dbReference type="PANTHER" id="PTHR11062">
    <property type="entry name" value="EXOSTOSIN HEPARAN SULFATE GLYCOSYLTRANSFERASE -RELATED"/>
    <property type="match status" value="1"/>
</dbReference>
<keyword evidence="8" id="KW-1185">Reference proteome</keyword>
<evidence type="ECO:0000256" key="4">
    <source>
        <dbReference type="ARBA" id="ARBA00022968"/>
    </source>
</evidence>
<dbReference type="InterPro" id="IPR040911">
    <property type="entry name" value="Exostosin_GT47"/>
</dbReference>
<keyword evidence="5" id="KW-0333">Golgi apparatus</keyword>
<keyword evidence="3" id="KW-0328">Glycosyltransferase</keyword>
<keyword evidence="3" id="KW-0808">Transferase</keyword>
<evidence type="ECO:0000256" key="3">
    <source>
        <dbReference type="ARBA" id="ARBA00022676"/>
    </source>
</evidence>
<evidence type="ECO:0000313" key="7">
    <source>
        <dbReference type="EMBL" id="MCD9643223.1"/>
    </source>
</evidence>
<comment type="similarity">
    <text evidence="2">Belongs to the glycosyltransferase 47 family.</text>
</comment>
<evidence type="ECO:0000259" key="6">
    <source>
        <dbReference type="Pfam" id="PF03016"/>
    </source>
</evidence>
<comment type="caution">
    <text evidence="7">The sequence shown here is derived from an EMBL/GenBank/DDBJ whole genome shotgun (WGS) entry which is preliminary data.</text>
</comment>
<comment type="subcellular location">
    <subcellularLocation>
        <location evidence="1">Golgi apparatus membrane</location>
        <topology evidence="1">Single-pass type II membrane protein</topology>
    </subcellularLocation>
</comment>
<dbReference type="EMBL" id="JACEIK010003825">
    <property type="protein sequence ID" value="MCD9643223.1"/>
    <property type="molecule type" value="Genomic_DNA"/>
</dbReference>
<organism evidence="7 8">
    <name type="scientific">Datura stramonium</name>
    <name type="common">Jimsonweed</name>
    <name type="synonym">Common thornapple</name>
    <dbReference type="NCBI Taxonomy" id="4076"/>
    <lineage>
        <taxon>Eukaryota</taxon>
        <taxon>Viridiplantae</taxon>
        <taxon>Streptophyta</taxon>
        <taxon>Embryophyta</taxon>
        <taxon>Tracheophyta</taxon>
        <taxon>Spermatophyta</taxon>
        <taxon>Magnoliopsida</taxon>
        <taxon>eudicotyledons</taxon>
        <taxon>Gunneridae</taxon>
        <taxon>Pentapetalae</taxon>
        <taxon>asterids</taxon>
        <taxon>lamiids</taxon>
        <taxon>Solanales</taxon>
        <taxon>Solanaceae</taxon>
        <taxon>Solanoideae</taxon>
        <taxon>Datureae</taxon>
        <taxon>Datura</taxon>
    </lineage>
</organism>
<dbReference type="PANTHER" id="PTHR11062:SF60">
    <property type="entry name" value="EXOSTOSIN FAMILY PROTEIN"/>
    <property type="match status" value="1"/>
</dbReference>
<proteinExistence type="inferred from homology"/>
<gene>
    <name evidence="7" type="ORF">HAX54_030483</name>
</gene>
<keyword evidence="4" id="KW-0812">Transmembrane</keyword>
<evidence type="ECO:0000256" key="2">
    <source>
        <dbReference type="ARBA" id="ARBA00010271"/>
    </source>
</evidence>
<evidence type="ECO:0000256" key="5">
    <source>
        <dbReference type="ARBA" id="ARBA00023034"/>
    </source>
</evidence>
<protein>
    <recommendedName>
        <fullName evidence="6">Exostosin GT47 domain-containing protein</fullName>
    </recommendedName>
</protein>
<feature type="domain" description="Exostosin GT47" evidence="6">
    <location>
        <begin position="106"/>
        <end position="156"/>
    </location>
</feature>
<sequence>MWHVKAEVAPAILLVVDFGGWYKLDSKAFNESSSGVIHHTQVSLLKDVIVPYTHLLPCLPLSENQKLEKPFFTSKELNIGIGPGGLVREKLWDLLINEPRGTHQRRAGTDAIQSLCIPVIVSDNIELPFEGMVDYSEFSVFVAVSDALQPSWLVNHLRSYSSKQKDRFRHNMALVQPIFEYENGQPGEY</sequence>
<keyword evidence="4" id="KW-0735">Signal-anchor</keyword>
<dbReference type="InterPro" id="IPR004263">
    <property type="entry name" value="Exostosin"/>
</dbReference>
<reference evidence="7 8" key="1">
    <citation type="journal article" date="2021" name="BMC Genomics">
        <title>Datura genome reveals duplications of psychoactive alkaloid biosynthetic genes and high mutation rate following tissue culture.</title>
        <authorList>
            <person name="Rajewski A."/>
            <person name="Carter-House D."/>
            <person name="Stajich J."/>
            <person name="Litt A."/>
        </authorList>
    </citation>
    <scope>NUCLEOTIDE SEQUENCE [LARGE SCALE GENOMIC DNA]</scope>
    <source>
        <strain evidence="7">AR-01</strain>
    </source>
</reference>
<accession>A0ABS8VAM8</accession>
<dbReference type="Proteomes" id="UP000823775">
    <property type="component" value="Unassembled WGS sequence"/>
</dbReference>
<name>A0ABS8VAM8_DATST</name>